<evidence type="ECO:0000313" key="2">
    <source>
        <dbReference type="Proteomes" id="UP001596978"/>
    </source>
</evidence>
<dbReference type="EMBL" id="JBHTJH010000017">
    <property type="protein sequence ID" value="MFD0863715.1"/>
    <property type="molecule type" value="Genomic_DNA"/>
</dbReference>
<comment type="caution">
    <text evidence="1">The sequence shown here is derived from an EMBL/GenBank/DDBJ whole genome shotgun (WGS) entry which is preliminary data.</text>
</comment>
<name>A0ABW3D3T5_9FLAO</name>
<gene>
    <name evidence="1" type="ORF">ACFQ1M_15985</name>
</gene>
<dbReference type="RefSeq" id="WP_386410001.1">
    <property type="nucleotide sequence ID" value="NZ_JBHTJH010000017.1"/>
</dbReference>
<proteinExistence type="predicted"/>
<evidence type="ECO:0000313" key="1">
    <source>
        <dbReference type="EMBL" id="MFD0863715.1"/>
    </source>
</evidence>
<keyword evidence="2" id="KW-1185">Reference proteome</keyword>
<reference evidence="2" key="1">
    <citation type="journal article" date="2019" name="Int. J. Syst. Evol. Microbiol.">
        <title>The Global Catalogue of Microorganisms (GCM) 10K type strain sequencing project: providing services to taxonomists for standard genome sequencing and annotation.</title>
        <authorList>
            <consortium name="The Broad Institute Genomics Platform"/>
            <consortium name="The Broad Institute Genome Sequencing Center for Infectious Disease"/>
            <person name="Wu L."/>
            <person name="Ma J."/>
        </authorList>
    </citation>
    <scope>NUCLEOTIDE SEQUENCE [LARGE SCALE GENOMIC DNA]</scope>
    <source>
        <strain evidence="2">CCUG 62952</strain>
    </source>
</reference>
<protein>
    <submittedName>
        <fullName evidence="1">Uncharacterized protein</fullName>
    </submittedName>
</protein>
<dbReference type="Proteomes" id="UP001596978">
    <property type="component" value="Unassembled WGS sequence"/>
</dbReference>
<organism evidence="1 2">
    <name type="scientific">Sungkyunkwania multivorans</name>
    <dbReference type="NCBI Taxonomy" id="1173618"/>
    <lineage>
        <taxon>Bacteria</taxon>
        <taxon>Pseudomonadati</taxon>
        <taxon>Bacteroidota</taxon>
        <taxon>Flavobacteriia</taxon>
        <taxon>Flavobacteriales</taxon>
        <taxon>Flavobacteriaceae</taxon>
        <taxon>Sungkyunkwania</taxon>
    </lineage>
</organism>
<accession>A0ABW3D3T5</accession>
<sequence>MKKKSDFINLSLKKFRISKIDSPNYIFGGSQDNGDDQTDGDDPPIEIPLTIGC</sequence>